<name>A0A5B7INW6_PORTR</name>
<comment type="caution">
    <text evidence="1">The sequence shown here is derived from an EMBL/GenBank/DDBJ whole genome shotgun (WGS) entry which is preliminary data.</text>
</comment>
<dbReference type="EMBL" id="VSRR010073705">
    <property type="protein sequence ID" value="MPC87171.1"/>
    <property type="molecule type" value="Genomic_DNA"/>
</dbReference>
<protein>
    <submittedName>
        <fullName evidence="1">Uncharacterized protein</fullName>
    </submittedName>
</protein>
<dbReference type="AlphaFoldDB" id="A0A5B7INW6"/>
<evidence type="ECO:0000313" key="1">
    <source>
        <dbReference type="EMBL" id="MPC87171.1"/>
    </source>
</evidence>
<proteinExistence type="predicted"/>
<accession>A0A5B7INW6</accession>
<organism evidence="1 2">
    <name type="scientific">Portunus trituberculatus</name>
    <name type="common">Swimming crab</name>
    <name type="synonym">Neptunus trituberculatus</name>
    <dbReference type="NCBI Taxonomy" id="210409"/>
    <lineage>
        <taxon>Eukaryota</taxon>
        <taxon>Metazoa</taxon>
        <taxon>Ecdysozoa</taxon>
        <taxon>Arthropoda</taxon>
        <taxon>Crustacea</taxon>
        <taxon>Multicrustacea</taxon>
        <taxon>Malacostraca</taxon>
        <taxon>Eumalacostraca</taxon>
        <taxon>Eucarida</taxon>
        <taxon>Decapoda</taxon>
        <taxon>Pleocyemata</taxon>
        <taxon>Brachyura</taxon>
        <taxon>Eubrachyura</taxon>
        <taxon>Portunoidea</taxon>
        <taxon>Portunidae</taxon>
        <taxon>Portuninae</taxon>
        <taxon>Portunus</taxon>
    </lineage>
</organism>
<keyword evidence="2" id="KW-1185">Reference proteome</keyword>
<reference evidence="1 2" key="1">
    <citation type="submission" date="2019-05" db="EMBL/GenBank/DDBJ databases">
        <title>Another draft genome of Portunus trituberculatus and its Hox gene families provides insights of decapod evolution.</title>
        <authorList>
            <person name="Jeong J.-H."/>
            <person name="Song I."/>
            <person name="Kim S."/>
            <person name="Choi T."/>
            <person name="Kim D."/>
            <person name="Ryu S."/>
            <person name="Kim W."/>
        </authorList>
    </citation>
    <scope>NUCLEOTIDE SEQUENCE [LARGE SCALE GENOMIC DNA]</scope>
    <source>
        <tissue evidence="1">Muscle</tissue>
    </source>
</reference>
<evidence type="ECO:0000313" key="2">
    <source>
        <dbReference type="Proteomes" id="UP000324222"/>
    </source>
</evidence>
<sequence>MARRIELVVKKRVMFGVWRAVMVDRAQGVRGAHFWKTSVVGNIISVVGTCLLSFLTYCCIGSDSTVLPHSGRHRA</sequence>
<gene>
    <name evidence="1" type="ORF">E2C01_082023</name>
</gene>
<dbReference type="Proteomes" id="UP000324222">
    <property type="component" value="Unassembled WGS sequence"/>
</dbReference>